<evidence type="ECO:0000259" key="1">
    <source>
        <dbReference type="SMART" id="SM00306"/>
    </source>
</evidence>
<protein>
    <recommendedName>
        <fullName evidence="1">Hint domain-containing protein</fullName>
    </recommendedName>
</protein>
<dbReference type="Pfam" id="PF07591">
    <property type="entry name" value="PT-HINT"/>
    <property type="match status" value="1"/>
</dbReference>
<dbReference type="NCBIfam" id="TIGR01443">
    <property type="entry name" value="intein_Cterm"/>
    <property type="match status" value="1"/>
</dbReference>
<dbReference type="InterPro" id="IPR006141">
    <property type="entry name" value="Intein_N"/>
</dbReference>
<dbReference type="PROSITE" id="PS50817">
    <property type="entry name" value="INTEIN_N_TER"/>
    <property type="match status" value="1"/>
</dbReference>
<dbReference type="CDD" id="cd00081">
    <property type="entry name" value="Hint"/>
    <property type="match status" value="1"/>
</dbReference>
<feature type="domain" description="Hint" evidence="1">
    <location>
        <begin position="453"/>
        <end position="547"/>
    </location>
</feature>
<dbReference type="InterPro" id="IPR025460">
    <property type="entry name" value="DUF4280"/>
</dbReference>
<dbReference type="SUPFAM" id="SSF51294">
    <property type="entry name" value="Hedgehog/intein (Hint) domain"/>
    <property type="match status" value="1"/>
</dbReference>
<dbReference type="GO" id="GO:0016539">
    <property type="term" value="P:intein-mediated protein splicing"/>
    <property type="evidence" value="ECO:0007669"/>
    <property type="project" value="InterPro"/>
</dbReference>
<dbReference type="InterPro" id="IPR036844">
    <property type="entry name" value="Hint_dom_sf"/>
</dbReference>
<dbReference type="SMART" id="SM00306">
    <property type="entry name" value="HintN"/>
    <property type="match status" value="1"/>
</dbReference>
<organism evidence="2 3">
    <name type="scientific">Leptotrichia trevisanii</name>
    <dbReference type="NCBI Taxonomy" id="109328"/>
    <lineage>
        <taxon>Bacteria</taxon>
        <taxon>Fusobacteriati</taxon>
        <taxon>Fusobacteriota</taxon>
        <taxon>Fusobacteriia</taxon>
        <taxon>Fusobacteriales</taxon>
        <taxon>Leptotrichiaceae</taxon>
        <taxon>Leptotrichia</taxon>
    </lineage>
</organism>
<dbReference type="Pfam" id="PF14107">
    <property type="entry name" value="DUF4280"/>
    <property type="match status" value="1"/>
</dbReference>
<dbReference type="InterPro" id="IPR030934">
    <property type="entry name" value="Intein_C"/>
</dbReference>
<evidence type="ECO:0000313" key="3">
    <source>
        <dbReference type="Proteomes" id="UP000321378"/>
    </source>
</evidence>
<accession>A0A510KJP6</accession>
<dbReference type="CDD" id="cd20746">
    <property type="entry name" value="FIX_Ntox15_NUC_DUF4112_RhsA-like"/>
    <property type="match status" value="1"/>
</dbReference>
<dbReference type="RefSeq" id="WP_172619072.1">
    <property type="nucleotide sequence ID" value="NZ_AP019840.1"/>
</dbReference>
<dbReference type="PROSITE" id="PS50818">
    <property type="entry name" value="INTEIN_C_TER"/>
    <property type="match status" value="1"/>
</dbReference>
<dbReference type="Proteomes" id="UP000321378">
    <property type="component" value="Chromosome"/>
</dbReference>
<gene>
    <name evidence="2" type="ORF">JMUB3935_0884</name>
</gene>
<dbReference type="InterPro" id="IPR003587">
    <property type="entry name" value="Hint_dom_N"/>
</dbReference>
<dbReference type="InterPro" id="IPR049802">
    <property type="entry name" value="RhsC-like_FIX"/>
</dbReference>
<name>A0A510KJP6_9FUSO</name>
<evidence type="ECO:0000313" key="2">
    <source>
        <dbReference type="EMBL" id="BBM51906.1"/>
    </source>
</evidence>
<sequence>MSKDKNIEMKQAYVGNKSHIKCEFGEFIQPLTVTNNKNVTIQGLEIATEKDNVINKNIPYRDGKGAFGICKNGGYCQFKAMERVKWENVNENVYVGDARTLNGKSFFRCPYVAGQNIEIIEHNQQAIGEFSEKNKNNFWDEALQMEQQAILMLMNLTMEGKDPLEELRNSFMEQLIKELGYAVEVGAYTIGNDFKDLANSINKVVQNPSLETFSDMFLANNDILNYILGDLPSRDRQKSLEKLSKIGKRYDISINGVIEFMNDNIDANLDEKLKPMLGRKISPEADKWARNTYKQTVLGNGTEEMTLIGTIGEFINSFVPISGQLADARDVALSANKGDGLGVVLSGIGVLPGLDTLKRGPKVIKKMAKKADEAVMAINKAIGTNITPKILDSVDEIAAVTKKGAKEFTEAMGGWVARNRKALSQLVPNSMIVSKMNEFTRYLKGLICYLTKYGCLTAGTKVKIKNGYKNIENIKEGDFVYSFDEITEKVTLKEVKNIIVSSVDEIIKIETENQIIETSLEHPFYIKEKGWVEAKDLQQDDILITLNHEEKIKNISRDYYFEKDVYNLEIEGSHTFYITEDDILTHNKGKC</sequence>
<reference evidence="2 3" key="1">
    <citation type="submission" date="2019-07" db="EMBL/GenBank/DDBJ databases">
        <title>Complete Genome Sequence of Leptotrichia trevisanii Strain JMUB3935.</title>
        <authorList>
            <person name="Watanabe S."/>
            <person name="Cui L."/>
        </authorList>
    </citation>
    <scope>NUCLEOTIDE SEQUENCE [LARGE SCALE GENOMIC DNA]</scope>
    <source>
        <strain evidence="2 3">JMUB3935</strain>
    </source>
</reference>
<dbReference type="AlphaFoldDB" id="A0A510KJP6"/>
<dbReference type="Gene3D" id="2.170.16.10">
    <property type="entry name" value="Hedgehog/Intein (Hint) domain"/>
    <property type="match status" value="1"/>
</dbReference>
<dbReference type="EMBL" id="AP019840">
    <property type="protein sequence ID" value="BBM51906.1"/>
    <property type="molecule type" value="Genomic_DNA"/>
</dbReference>
<proteinExistence type="predicted"/>